<proteinExistence type="predicted"/>
<dbReference type="NCBIfam" id="TIGR01764">
    <property type="entry name" value="excise"/>
    <property type="match status" value="1"/>
</dbReference>
<dbReference type="InterPro" id="IPR010093">
    <property type="entry name" value="SinI_DNA-bd"/>
</dbReference>
<dbReference type="AlphaFoldDB" id="K0YN48"/>
<accession>K0YN48</accession>
<reference evidence="2 3" key="1">
    <citation type="submission" date="2012-07" db="EMBL/GenBank/DDBJ databases">
        <title>The Genome Sequence of Actinomyces turicensis ACS-279-V-COL4.</title>
        <authorList>
            <consortium name="The Broad Institute Genome Sequencing Platform"/>
            <person name="Earl A."/>
            <person name="Ward D."/>
            <person name="Feldgarden M."/>
            <person name="Gevers D."/>
            <person name="Saerens B."/>
            <person name="Vaneechoutte M."/>
            <person name="Walker B."/>
            <person name="Young S.K."/>
            <person name="Zeng Q."/>
            <person name="Gargeya S."/>
            <person name="Fitzgerald M."/>
            <person name="Haas B."/>
            <person name="Abouelleil A."/>
            <person name="Alvarado L."/>
            <person name="Arachchi H.M."/>
            <person name="Berlin A."/>
            <person name="Chapman S.B."/>
            <person name="Goldberg J."/>
            <person name="Griggs A."/>
            <person name="Gujja S."/>
            <person name="Hansen M."/>
            <person name="Howarth C."/>
            <person name="Imamovic A."/>
            <person name="Larimer J."/>
            <person name="McCowen C."/>
            <person name="Montmayeur A."/>
            <person name="Murphy C."/>
            <person name="Neiman D."/>
            <person name="Pearson M."/>
            <person name="Priest M."/>
            <person name="Roberts A."/>
            <person name="Saif S."/>
            <person name="Shea T."/>
            <person name="Sisk P."/>
            <person name="Sykes S."/>
            <person name="Wortman J."/>
            <person name="Nusbaum C."/>
            <person name="Birren B."/>
        </authorList>
    </citation>
    <scope>NUCLEOTIDE SEQUENCE [LARGE SCALE GENOMIC DNA]</scope>
    <source>
        <strain evidence="2 3">ACS-279-V-Col4</strain>
    </source>
</reference>
<comment type="caution">
    <text evidence="2">The sequence shown here is derived from an EMBL/GenBank/DDBJ whole genome shotgun (WGS) entry which is preliminary data.</text>
</comment>
<evidence type="ECO:0000313" key="2">
    <source>
        <dbReference type="EMBL" id="EJZ84896.1"/>
    </source>
</evidence>
<evidence type="ECO:0000313" key="3">
    <source>
        <dbReference type="Proteomes" id="UP000003994"/>
    </source>
</evidence>
<dbReference type="HOGENOM" id="CLU_2766627_0_0_11"/>
<dbReference type="RefSeq" id="WP_006681868.1">
    <property type="nucleotide sequence ID" value="NZ_JH815212.1"/>
</dbReference>
<sequence length="69" mass="7707">MTRQELPADPREAFNPSDYYSIAAVCKTLNVSRGLIIGALEAKDLNAVKTGTRIRIRGKELNQWITPYA</sequence>
<name>K0YN48_9ACTO</name>
<dbReference type="Proteomes" id="UP000003994">
    <property type="component" value="Unassembled WGS sequence"/>
</dbReference>
<protein>
    <submittedName>
        <fullName evidence="2">Excisionase family DNA binding domain-containing protein</fullName>
    </submittedName>
</protein>
<gene>
    <name evidence="2" type="ORF">HMPREF9241_01672</name>
</gene>
<organism evidence="2 3">
    <name type="scientific">Schaalia turicensis ACS-279-V-Col4</name>
    <dbReference type="NCBI Taxonomy" id="883077"/>
    <lineage>
        <taxon>Bacteria</taxon>
        <taxon>Bacillati</taxon>
        <taxon>Actinomycetota</taxon>
        <taxon>Actinomycetes</taxon>
        <taxon>Actinomycetales</taxon>
        <taxon>Actinomycetaceae</taxon>
        <taxon>Schaalia</taxon>
    </lineage>
</organism>
<dbReference type="EMBL" id="AGWQ01000010">
    <property type="protein sequence ID" value="EJZ84896.1"/>
    <property type="molecule type" value="Genomic_DNA"/>
</dbReference>
<dbReference type="STRING" id="883077.HMPREF9241_01672"/>
<evidence type="ECO:0000259" key="1">
    <source>
        <dbReference type="Pfam" id="PF12728"/>
    </source>
</evidence>
<keyword evidence="3" id="KW-1185">Reference proteome</keyword>
<dbReference type="PATRIC" id="fig|883077.3.peg.1687"/>
<dbReference type="InterPro" id="IPR041657">
    <property type="entry name" value="HTH_17"/>
</dbReference>
<dbReference type="GO" id="GO:0003677">
    <property type="term" value="F:DNA binding"/>
    <property type="evidence" value="ECO:0007669"/>
    <property type="project" value="InterPro"/>
</dbReference>
<feature type="domain" description="Helix-turn-helix" evidence="1">
    <location>
        <begin position="19"/>
        <end position="66"/>
    </location>
</feature>
<dbReference type="Pfam" id="PF12728">
    <property type="entry name" value="HTH_17"/>
    <property type="match status" value="1"/>
</dbReference>